<dbReference type="OrthoDB" id="2015280at2759"/>
<evidence type="ECO:0000313" key="3">
    <source>
        <dbReference type="EMBL" id="ROT69956.1"/>
    </source>
</evidence>
<evidence type="ECO:0008006" key="5">
    <source>
        <dbReference type="Google" id="ProtNLM"/>
    </source>
</evidence>
<dbReference type="Proteomes" id="UP000283509">
    <property type="component" value="Unassembled WGS sequence"/>
</dbReference>
<dbReference type="PANTHER" id="PTHR21562:SF122">
    <property type="entry name" value="PALMITOLEOYL-PROTEIN CARBOXYLESTERASE NOTUM"/>
    <property type="match status" value="1"/>
</dbReference>
<dbReference type="EMBL" id="QCYY01002493">
    <property type="protein sequence ID" value="ROT69956.1"/>
    <property type="molecule type" value="Genomic_DNA"/>
</dbReference>
<keyword evidence="4" id="KW-1185">Reference proteome</keyword>
<protein>
    <recommendedName>
        <fullName evidence="5">Palmitoleoyl-protein carboxylesterase NOTUM</fullName>
    </recommendedName>
</protein>
<accession>A0A3R7NY50</accession>
<proteinExistence type="inferred from homology"/>
<comment type="similarity">
    <text evidence="1">Belongs to the pectinacetylesterase family. Notum subfamily.</text>
</comment>
<sequence length="461" mass="51814">MAASSWRSGGCCSPLNLTHGHKLILEGAGSSAGGVGALVNVDRVAAQLARQGIRAEVRAVADSGWFLDNEPFRAPQAIRRARSCGAAHPDACAEQYPRHPWYCYFGYRLYETMKAPLFIFQWVFDEAQMTADNVGKPISKEQWDYIHSIGERLRKTFENVTALFAPSCISHTVLTKRDWSSVKIGEVSLPQALYCWDITPAAALHAKSSSGRPHSRRKTQEESGQDEDDLPNARAGEDRDGGGSSKKSHRKTGRRQSQGAGRPDVLNREMLADSPRDSPKGPDQHAAPPYLVESNAIDTTQESTKLKQQQEEAEKREDGKKELTRKERRRRRRKKKNRNKGKKKRKRNKKRGKKRRRRQRNKDKSGKKKRKPKAPSRESGEDLHEGVCPADTLHLTDRCAWPQCNYACPILLNPFTGEEMNFIELLKSFGLDMASVANALGIDIHTLNSMANDELLHILTQ</sequence>
<dbReference type="GO" id="GO:0016787">
    <property type="term" value="F:hydrolase activity"/>
    <property type="evidence" value="ECO:0007669"/>
    <property type="project" value="InterPro"/>
</dbReference>
<reference evidence="3 4" key="1">
    <citation type="submission" date="2018-04" db="EMBL/GenBank/DDBJ databases">
        <authorList>
            <person name="Zhang X."/>
            <person name="Yuan J."/>
            <person name="Li F."/>
            <person name="Xiang J."/>
        </authorList>
    </citation>
    <scope>NUCLEOTIDE SEQUENCE [LARGE SCALE GENOMIC DNA]</scope>
    <source>
        <tissue evidence="3">Muscle</tissue>
    </source>
</reference>
<feature type="region of interest" description="Disordered" evidence="2">
    <location>
        <begin position="205"/>
        <end position="385"/>
    </location>
</feature>
<dbReference type="InterPro" id="IPR004963">
    <property type="entry name" value="PAE/NOTUM"/>
</dbReference>
<feature type="compositionally biased region" description="Basic and acidic residues" evidence="2">
    <location>
        <begin position="304"/>
        <end position="325"/>
    </location>
</feature>
<feature type="compositionally biased region" description="Basic and acidic residues" evidence="2">
    <location>
        <begin position="375"/>
        <end position="385"/>
    </location>
</feature>
<gene>
    <name evidence="3" type="ORF">C7M84_011808</name>
</gene>
<name>A0A3R7NY50_PENVA</name>
<reference evidence="3 4" key="2">
    <citation type="submission" date="2019-01" db="EMBL/GenBank/DDBJ databases">
        <title>The decoding of complex shrimp genome reveals the adaptation for benthos swimmer, frequently molting mechanism and breeding impact on genome.</title>
        <authorList>
            <person name="Sun Y."/>
            <person name="Gao Y."/>
            <person name="Yu Y."/>
        </authorList>
    </citation>
    <scope>NUCLEOTIDE SEQUENCE [LARGE SCALE GENOMIC DNA]</scope>
    <source>
        <tissue evidence="3">Muscle</tissue>
    </source>
</reference>
<evidence type="ECO:0000313" key="4">
    <source>
        <dbReference type="Proteomes" id="UP000283509"/>
    </source>
</evidence>
<dbReference type="STRING" id="6689.A0A3R7NY50"/>
<evidence type="ECO:0000256" key="1">
    <source>
        <dbReference type="ARBA" id="ARBA00010213"/>
    </source>
</evidence>
<organism evidence="3 4">
    <name type="scientific">Penaeus vannamei</name>
    <name type="common">Whiteleg shrimp</name>
    <name type="synonym">Litopenaeus vannamei</name>
    <dbReference type="NCBI Taxonomy" id="6689"/>
    <lineage>
        <taxon>Eukaryota</taxon>
        <taxon>Metazoa</taxon>
        <taxon>Ecdysozoa</taxon>
        <taxon>Arthropoda</taxon>
        <taxon>Crustacea</taxon>
        <taxon>Multicrustacea</taxon>
        <taxon>Malacostraca</taxon>
        <taxon>Eumalacostraca</taxon>
        <taxon>Eucarida</taxon>
        <taxon>Decapoda</taxon>
        <taxon>Dendrobranchiata</taxon>
        <taxon>Penaeoidea</taxon>
        <taxon>Penaeidae</taxon>
        <taxon>Penaeus</taxon>
    </lineage>
</organism>
<evidence type="ECO:0000256" key="2">
    <source>
        <dbReference type="SAM" id="MobiDB-lite"/>
    </source>
</evidence>
<dbReference type="AlphaFoldDB" id="A0A3R7NY50"/>
<comment type="caution">
    <text evidence="3">The sequence shown here is derived from an EMBL/GenBank/DDBJ whole genome shotgun (WGS) entry which is preliminary data.</text>
</comment>
<dbReference type="PANTHER" id="PTHR21562">
    <property type="entry name" value="NOTUM-RELATED"/>
    <property type="match status" value="1"/>
</dbReference>
<feature type="compositionally biased region" description="Basic and acidic residues" evidence="2">
    <location>
        <begin position="265"/>
        <end position="283"/>
    </location>
</feature>
<feature type="compositionally biased region" description="Basic residues" evidence="2">
    <location>
        <begin position="326"/>
        <end position="374"/>
    </location>
</feature>
<dbReference type="Pfam" id="PF03283">
    <property type="entry name" value="PAE"/>
    <property type="match status" value="1"/>
</dbReference>